<keyword evidence="4" id="KW-1185">Reference proteome</keyword>
<feature type="region of interest" description="Disordered" evidence="1">
    <location>
        <begin position="252"/>
        <end position="293"/>
    </location>
</feature>
<evidence type="ECO:0000259" key="2">
    <source>
        <dbReference type="Pfam" id="PF10180"/>
    </source>
</evidence>
<dbReference type="EMBL" id="ML977025">
    <property type="protein sequence ID" value="KAF1950540.1"/>
    <property type="molecule type" value="Genomic_DNA"/>
</dbReference>
<name>A0A6A5TE18_9PLEO</name>
<accession>A0A6A5TE18</accession>
<feature type="compositionally biased region" description="Polar residues" evidence="1">
    <location>
        <begin position="274"/>
        <end position="284"/>
    </location>
</feature>
<feature type="region of interest" description="Disordered" evidence="1">
    <location>
        <begin position="18"/>
        <end position="240"/>
    </location>
</feature>
<feature type="compositionally biased region" description="Low complexity" evidence="1">
    <location>
        <begin position="478"/>
        <end position="491"/>
    </location>
</feature>
<feature type="compositionally biased region" description="Basic and acidic residues" evidence="1">
    <location>
        <begin position="375"/>
        <end position="387"/>
    </location>
</feature>
<gene>
    <name evidence="3" type="ORF">CC80DRAFT_496784</name>
</gene>
<feature type="compositionally biased region" description="Polar residues" evidence="1">
    <location>
        <begin position="20"/>
        <end position="29"/>
    </location>
</feature>
<feature type="compositionally biased region" description="Basic and acidic residues" evidence="1">
    <location>
        <begin position="35"/>
        <end position="51"/>
    </location>
</feature>
<proteinExistence type="predicted"/>
<reference evidence="3" key="1">
    <citation type="journal article" date="2020" name="Stud. Mycol.">
        <title>101 Dothideomycetes genomes: a test case for predicting lifestyles and emergence of pathogens.</title>
        <authorList>
            <person name="Haridas S."/>
            <person name="Albert R."/>
            <person name="Binder M."/>
            <person name="Bloem J."/>
            <person name="Labutti K."/>
            <person name="Salamov A."/>
            <person name="Andreopoulos B."/>
            <person name="Baker S."/>
            <person name="Barry K."/>
            <person name="Bills G."/>
            <person name="Bluhm B."/>
            <person name="Cannon C."/>
            <person name="Castanera R."/>
            <person name="Culley D."/>
            <person name="Daum C."/>
            <person name="Ezra D."/>
            <person name="Gonzalez J."/>
            <person name="Henrissat B."/>
            <person name="Kuo A."/>
            <person name="Liang C."/>
            <person name="Lipzen A."/>
            <person name="Lutzoni F."/>
            <person name="Magnuson J."/>
            <person name="Mondo S."/>
            <person name="Nolan M."/>
            <person name="Ohm R."/>
            <person name="Pangilinan J."/>
            <person name="Park H.-J."/>
            <person name="Ramirez L."/>
            <person name="Alfaro M."/>
            <person name="Sun H."/>
            <person name="Tritt A."/>
            <person name="Yoshinaga Y."/>
            <person name="Zwiers L.-H."/>
            <person name="Turgeon B."/>
            <person name="Goodwin S."/>
            <person name="Spatafora J."/>
            <person name="Crous P."/>
            <person name="Grigoriev I."/>
        </authorList>
    </citation>
    <scope>NUCLEOTIDE SEQUENCE</scope>
    <source>
        <strain evidence="3">CBS 675.92</strain>
    </source>
</reference>
<dbReference type="PANTHER" id="PTHR22306:SF2">
    <property type="entry name" value="CHROMOSOME 7 OPEN READING FRAME 50"/>
    <property type="match status" value="1"/>
</dbReference>
<dbReference type="InterPro" id="IPR019327">
    <property type="entry name" value="WKF"/>
</dbReference>
<feature type="compositionally biased region" description="Basic and acidic residues" evidence="1">
    <location>
        <begin position="70"/>
        <end position="83"/>
    </location>
</feature>
<feature type="compositionally biased region" description="Polar residues" evidence="1">
    <location>
        <begin position="223"/>
        <end position="239"/>
    </location>
</feature>
<evidence type="ECO:0000313" key="3">
    <source>
        <dbReference type="EMBL" id="KAF1950540.1"/>
    </source>
</evidence>
<dbReference type="Pfam" id="PF10180">
    <property type="entry name" value="WKF"/>
    <property type="match status" value="1"/>
</dbReference>
<dbReference type="PANTHER" id="PTHR22306">
    <property type="entry name" value="CHROMOSOME 7 OPEN READING FRAME 50"/>
    <property type="match status" value="1"/>
</dbReference>
<dbReference type="AlphaFoldDB" id="A0A6A5TE18"/>
<protein>
    <recommendedName>
        <fullName evidence="2">WKF domain-containing protein</fullName>
    </recommendedName>
</protein>
<evidence type="ECO:0000256" key="1">
    <source>
        <dbReference type="SAM" id="MobiDB-lite"/>
    </source>
</evidence>
<dbReference type="OrthoDB" id="10261563at2759"/>
<evidence type="ECO:0000313" key="4">
    <source>
        <dbReference type="Proteomes" id="UP000800035"/>
    </source>
</evidence>
<dbReference type="Proteomes" id="UP000800035">
    <property type="component" value="Unassembled WGS sequence"/>
</dbReference>
<feature type="compositionally biased region" description="Acidic residues" evidence="1">
    <location>
        <begin position="363"/>
        <end position="374"/>
    </location>
</feature>
<feature type="compositionally biased region" description="Polar residues" evidence="1">
    <location>
        <begin position="162"/>
        <end position="180"/>
    </location>
</feature>
<feature type="compositionally biased region" description="Polar residues" evidence="1">
    <location>
        <begin position="101"/>
        <end position="111"/>
    </location>
</feature>
<feature type="domain" description="WKF" evidence="2">
    <location>
        <begin position="296"/>
        <end position="357"/>
    </location>
</feature>
<feature type="compositionally biased region" description="Basic and acidic residues" evidence="1">
    <location>
        <begin position="409"/>
        <end position="422"/>
    </location>
</feature>
<feature type="region of interest" description="Disordered" evidence="1">
    <location>
        <begin position="363"/>
        <end position="538"/>
    </location>
</feature>
<feature type="compositionally biased region" description="Basic residues" evidence="1">
    <location>
        <begin position="129"/>
        <end position="140"/>
    </location>
</feature>
<sequence length="538" mass="59029">MAQSARVPAWKRLGLKLQKFDQSSEQPAPQKNHHQRGDALVERKAASEIRNHSPIAPIGNTSSRLGKRKHQDDPAEPRDETSKKSKGAQSLERGDGIADYVSTTTTISNEQPARISASDTRPKGDPNYRKKKEKGQKSKRNFQSTENALASKVKVKAAKLSPESNLSVKASGSSLRTPSLSPGRLDPGATLIASTETDFPPSPPKRNEPSSSPPAQVDRRKSVTFTPDTKTVDGNSASNLFKKWAQEQKTTKEFTEAEVAQFTPPPKVHPANDHPTSNAANSKATGKKKDPTQYLDYLTQYHTDRPNWKFNKAKQNDVLDNALNIFRIPDEYSDALIAYVAGLQGAAAIERLRQRCVSTIEEVEAAGTESEEGEDRQTTEAMDDPKVRQAAQDEALKEHLTKQRRRRRLDRDLENIHDHPHADGYIGRLKKSRAQALLKALSLPPRSPSKRVLPNQDRKAPKKKKMRTVDESSDESSDSSSSDEVSSSSEEVSSDDDSVSKAGSGSDSSSDDEESVKGVENESQQSGDGGSDNDSESD</sequence>
<organism evidence="3 4">
    <name type="scientific">Byssothecium circinans</name>
    <dbReference type="NCBI Taxonomy" id="147558"/>
    <lineage>
        <taxon>Eukaryota</taxon>
        <taxon>Fungi</taxon>
        <taxon>Dikarya</taxon>
        <taxon>Ascomycota</taxon>
        <taxon>Pezizomycotina</taxon>
        <taxon>Dothideomycetes</taxon>
        <taxon>Pleosporomycetidae</taxon>
        <taxon>Pleosporales</taxon>
        <taxon>Massarineae</taxon>
        <taxon>Massarinaceae</taxon>
        <taxon>Byssothecium</taxon>
    </lineage>
</organism>